<dbReference type="SUPFAM" id="SSF55347">
    <property type="entry name" value="Glyceraldehyde-3-phosphate dehydrogenase-like, C-terminal domain"/>
    <property type="match status" value="1"/>
</dbReference>
<dbReference type="PANTHER" id="PTHR20836:SF0">
    <property type="entry name" value="4-HYDROXY-TETRAHYDRODIPICOLINATE REDUCTASE 1, CHLOROPLASTIC-RELATED"/>
    <property type="match status" value="1"/>
</dbReference>
<comment type="pathway">
    <text evidence="8">Amino-acid biosynthesis; L-lysine biosynthesis via DAP pathway; (S)-tetrahydrodipicolinate from L-aspartate: step 4/4.</text>
</comment>
<evidence type="ECO:0000256" key="7">
    <source>
        <dbReference type="ARBA" id="ARBA00023154"/>
    </source>
</evidence>
<dbReference type="InterPro" id="IPR023940">
    <property type="entry name" value="DHDPR_bac"/>
</dbReference>
<dbReference type="EMBL" id="JBEZUR010000027">
    <property type="protein sequence ID" value="MEU3556120.1"/>
    <property type="molecule type" value="Genomic_DNA"/>
</dbReference>
<dbReference type="InterPro" id="IPR000846">
    <property type="entry name" value="DapB_N"/>
</dbReference>
<gene>
    <name evidence="14" type="ORF">AB0E65_18155</name>
</gene>
<dbReference type="RefSeq" id="WP_108953355.1">
    <property type="nucleotide sequence ID" value="NZ_BEVZ01000002.1"/>
</dbReference>
<evidence type="ECO:0000256" key="1">
    <source>
        <dbReference type="ARBA" id="ARBA00006642"/>
    </source>
</evidence>
<evidence type="ECO:0000259" key="13">
    <source>
        <dbReference type="Pfam" id="PF05173"/>
    </source>
</evidence>
<organism evidence="14 15">
    <name type="scientific">Streptomyces fragilis</name>
    <dbReference type="NCBI Taxonomy" id="67301"/>
    <lineage>
        <taxon>Bacteria</taxon>
        <taxon>Bacillati</taxon>
        <taxon>Actinomycetota</taxon>
        <taxon>Actinomycetes</taxon>
        <taxon>Kitasatosporales</taxon>
        <taxon>Streptomycetaceae</taxon>
        <taxon>Streptomyces</taxon>
    </lineage>
</organism>
<comment type="catalytic activity">
    <reaction evidence="11">
        <text>(S)-2,3,4,5-tetrahydrodipicolinate + NAD(+) + H2O = (2S,4S)-4-hydroxy-2,3,4,5-tetrahydrodipicolinate + NADH + H(+)</text>
        <dbReference type="Rhea" id="RHEA:35323"/>
        <dbReference type="ChEBI" id="CHEBI:15377"/>
        <dbReference type="ChEBI" id="CHEBI:15378"/>
        <dbReference type="ChEBI" id="CHEBI:16845"/>
        <dbReference type="ChEBI" id="CHEBI:57540"/>
        <dbReference type="ChEBI" id="CHEBI:57945"/>
        <dbReference type="ChEBI" id="CHEBI:67139"/>
        <dbReference type="EC" id="1.17.1.8"/>
    </reaction>
</comment>
<keyword evidence="4" id="KW-0220">Diaminopimelate biosynthesis</keyword>
<name>A0ABV2YK69_9ACTN</name>
<keyword evidence="6" id="KW-0520">NAD</keyword>
<evidence type="ECO:0000256" key="2">
    <source>
        <dbReference type="ARBA" id="ARBA00022605"/>
    </source>
</evidence>
<accession>A0ABV2YK69</accession>
<feature type="domain" description="Dihydrodipicolinate reductase N-terminal" evidence="12">
    <location>
        <begin position="5"/>
        <end position="116"/>
    </location>
</feature>
<keyword evidence="7" id="KW-0457">Lysine biosynthesis</keyword>
<dbReference type="EC" id="1.17.1.8" evidence="9"/>
<dbReference type="CDD" id="cd02274">
    <property type="entry name" value="DHDPR_N"/>
    <property type="match status" value="1"/>
</dbReference>
<evidence type="ECO:0000313" key="15">
    <source>
        <dbReference type="Proteomes" id="UP001550850"/>
    </source>
</evidence>
<keyword evidence="5" id="KW-0560">Oxidoreductase</keyword>
<comment type="similarity">
    <text evidence="1">Belongs to the DapB family.</text>
</comment>
<dbReference type="PIRSF" id="PIRSF000161">
    <property type="entry name" value="DHPR"/>
    <property type="match status" value="1"/>
</dbReference>
<evidence type="ECO:0000256" key="6">
    <source>
        <dbReference type="ARBA" id="ARBA00023027"/>
    </source>
</evidence>
<dbReference type="Gene3D" id="3.40.50.720">
    <property type="entry name" value="NAD(P)-binding Rossmann-like Domain"/>
    <property type="match status" value="1"/>
</dbReference>
<evidence type="ECO:0000256" key="8">
    <source>
        <dbReference type="ARBA" id="ARBA00037922"/>
    </source>
</evidence>
<evidence type="ECO:0000256" key="11">
    <source>
        <dbReference type="ARBA" id="ARBA00049396"/>
    </source>
</evidence>
<protein>
    <recommendedName>
        <fullName evidence="9">4-hydroxy-tetrahydrodipicolinate reductase</fullName>
        <ecNumber evidence="9">1.17.1.8</ecNumber>
    </recommendedName>
</protein>
<evidence type="ECO:0000259" key="12">
    <source>
        <dbReference type="Pfam" id="PF01113"/>
    </source>
</evidence>
<keyword evidence="15" id="KW-1185">Reference proteome</keyword>
<evidence type="ECO:0000313" key="14">
    <source>
        <dbReference type="EMBL" id="MEU3556120.1"/>
    </source>
</evidence>
<evidence type="ECO:0000256" key="3">
    <source>
        <dbReference type="ARBA" id="ARBA00022857"/>
    </source>
</evidence>
<dbReference type="Proteomes" id="UP001550850">
    <property type="component" value="Unassembled WGS sequence"/>
</dbReference>
<dbReference type="Pfam" id="PF05173">
    <property type="entry name" value="DapB_C"/>
    <property type="match status" value="1"/>
</dbReference>
<sequence length="245" mass="25699">MTIPTVVCGRTGRMTRLIAGAVEQAPGVHLAARFTARGAAAATPGAPPVVADLAHLSCSTPVVVDFTAPEATAALLRQALTHDCALVIGTSGLGAAERTLLAEVGRVRPVVAAANFSLALLAVARFVRELAQQVDDSWDAGVLDVHFAGKRDRPSATARYLADQWRRPEERGEAPEINAFRMGDAVSEHRLLAAGAGEHVEVLHRVADRAAFLPGVLRAVRFAATAPPGVHTLEDVARTPLPAAR</sequence>
<evidence type="ECO:0000256" key="9">
    <source>
        <dbReference type="ARBA" id="ARBA00038983"/>
    </source>
</evidence>
<keyword evidence="2" id="KW-0028">Amino-acid biosynthesis</keyword>
<dbReference type="Pfam" id="PF01113">
    <property type="entry name" value="DapB_N"/>
    <property type="match status" value="1"/>
</dbReference>
<reference evidence="14 15" key="1">
    <citation type="submission" date="2024-06" db="EMBL/GenBank/DDBJ databases">
        <title>The Natural Products Discovery Center: Release of the First 8490 Sequenced Strains for Exploring Actinobacteria Biosynthetic Diversity.</title>
        <authorList>
            <person name="Kalkreuter E."/>
            <person name="Kautsar S.A."/>
            <person name="Yang D."/>
            <person name="Bader C.D."/>
            <person name="Teijaro C.N."/>
            <person name="Fluegel L."/>
            <person name="Davis C.M."/>
            <person name="Simpson J.R."/>
            <person name="Lauterbach L."/>
            <person name="Steele A.D."/>
            <person name="Gui C."/>
            <person name="Meng S."/>
            <person name="Li G."/>
            <person name="Viehrig K."/>
            <person name="Ye F."/>
            <person name="Su P."/>
            <person name="Kiefer A.F."/>
            <person name="Nichols A."/>
            <person name="Cepeda A.J."/>
            <person name="Yan W."/>
            <person name="Fan B."/>
            <person name="Jiang Y."/>
            <person name="Adhikari A."/>
            <person name="Zheng C.-J."/>
            <person name="Schuster L."/>
            <person name="Cowan T.M."/>
            <person name="Smanski M.J."/>
            <person name="Chevrette M.G."/>
            <person name="De Carvalho L.P.S."/>
            <person name="Shen B."/>
        </authorList>
    </citation>
    <scope>NUCLEOTIDE SEQUENCE [LARGE SCALE GENOMIC DNA]</scope>
    <source>
        <strain evidence="14 15">NPDC038104</strain>
    </source>
</reference>
<dbReference type="SUPFAM" id="SSF51735">
    <property type="entry name" value="NAD(P)-binding Rossmann-fold domains"/>
    <property type="match status" value="1"/>
</dbReference>
<evidence type="ECO:0000256" key="10">
    <source>
        <dbReference type="ARBA" id="ARBA00049080"/>
    </source>
</evidence>
<evidence type="ECO:0000256" key="5">
    <source>
        <dbReference type="ARBA" id="ARBA00023002"/>
    </source>
</evidence>
<keyword evidence="3" id="KW-0521">NADP</keyword>
<proteinExistence type="inferred from homology"/>
<dbReference type="PANTHER" id="PTHR20836">
    <property type="entry name" value="DIHYDRODIPICOLINATE REDUCTASE"/>
    <property type="match status" value="1"/>
</dbReference>
<evidence type="ECO:0000256" key="4">
    <source>
        <dbReference type="ARBA" id="ARBA00022915"/>
    </source>
</evidence>
<feature type="domain" description="Dihydrodipicolinate reductase C-terminal" evidence="13">
    <location>
        <begin position="123"/>
        <end position="236"/>
    </location>
</feature>
<dbReference type="Gene3D" id="3.30.360.10">
    <property type="entry name" value="Dihydrodipicolinate Reductase, domain 2"/>
    <property type="match status" value="1"/>
</dbReference>
<dbReference type="InterPro" id="IPR022663">
    <property type="entry name" value="DapB_C"/>
</dbReference>
<comment type="catalytic activity">
    <reaction evidence="10">
        <text>(S)-2,3,4,5-tetrahydrodipicolinate + NADP(+) + H2O = (2S,4S)-4-hydroxy-2,3,4,5-tetrahydrodipicolinate + NADPH + H(+)</text>
        <dbReference type="Rhea" id="RHEA:35331"/>
        <dbReference type="ChEBI" id="CHEBI:15377"/>
        <dbReference type="ChEBI" id="CHEBI:15378"/>
        <dbReference type="ChEBI" id="CHEBI:16845"/>
        <dbReference type="ChEBI" id="CHEBI:57783"/>
        <dbReference type="ChEBI" id="CHEBI:58349"/>
        <dbReference type="ChEBI" id="CHEBI:67139"/>
        <dbReference type="EC" id="1.17.1.8"/>
    </reaction>
</comment>
<comment type="caution">
    <text evidence="14">The sequence shown here is derived from an EMBL/GenBank/DDBJ whole genome shotgun (WGS) entry which is preliminary data.</text>
</comment>
<dbReference type="InterPro" id="IPR036291">
    <property type="entry name" value="NAD(P)-bd_dom_sf"/>
</dbReference>